<evidence type="ECO:0000313" key="3">
    <source>
        <dbReference type="Proteomes" id="UP000540506"/>
    </source>
</evidence>
<feature type="transmembrane region" description="Helical" evidence="1">
    <location>
        <begin position="33"/>
        <end position="51"/>
    </location>
</feature>
<sequence length="235" mass="24476">MLDLSRLPVPAEVPFAGAGTAVLTLGLSANERLVILGAIAHLVAGAVYVALTGLTASRVPIRRQEIGAGPGAALAAAGVWAVAVVLWPVPLVCRTLRVLRRRRARSRADQRRPVRSAAPPAVRQADAVTVPPLWFRQEYTAAHAALPVAPFAALNLAAALVERSARAFGDEHPHTLDAWELLAHAARTAPAHLPAGTTLPGQAHSGNVWQGRTGLTRSAVSPVTVLPGGAWGGVR</sequence>
<gene>
    <name evidence="2" type="ORF">FHR34_007599</name>
</gene>
<dbReference type="AlphaFoldDB" id="A0A7W7RAM2"/>
<keyword evidence="1" id="KW-0812">Transmembrane</keyword>
<evidence type="ECO:0000256" key="1">
    <source>
        <dbReference type="SAM" id="Phobius"/>
    </source>
</evidence>
<dbReference type="EMBL" id="JACHJV010000003">
    <property type="protein sequence ID" value="MBB4928502.1"/>
    <property type="molecule type" value="Genomic_DNA"/>
</dbReference>
<organism evidence="2 3">
    <name type="scientific">Kitasatospora kifunensis</name>
    <name type="common">Streptomyces kifunensis</name>
    <dbReference type="NCBI Taxonomy" id="58351"/>
    <lineage>
        <taxon>Bacteria</taxon>
        <taxon>Bacillati</taxon>
        <taxon>Actinomycetota</taxon>
        <taxon>Actinomycetes</taxon>
        <taxon>Kitasatosporales</taxon>
        <taxon>Streptomycetaceae</taxon>
        <taxon>Kitasatospora</taxon>
    </lineage>
</organism>
<dbReference type="Proteomes" id="UP000540506">
    <property type="component" value="Unassembled WGS sequence"/>
</dbReference>
<keyword evidence="1" id="KW-1133">Transmembrane helix</keyword>
<name>A0A7W7RAM2_KITKI</name>
<feature type="transmembrane region" description="Helical" evidence="1">
    <location>
        <begin position="71"/>
        <end position="93"/>
    </location>
</feature>
<protein>
    <submittedName>
        <fullName evidence="2">Uncharacterized protein</fullName>
    </submittedName>
</protein>
<proteinExistence type="predicted"/>
<keyword evidence="1" id="KW-0472">Membrane</keyword>
<reference evidence="2 3" key="1">
    <citation type="submission" date="2020-08" db="EMBL/GenBank/DDBJ databases">
        <title>Sequencing the genomes of 1000 actinobacteria strains.</title>
        <authorList>
            <person name="Klenk H.-P."/>
        </authorList>
    </citation>
    <scope>NUCLEOTIDE SEQUENCE [LARGE SCALE GENOMIC DNA]</scope>
    <source>
        <strain evidence="2 3">DSM 41654</strain>
    </source>
</reference>
<comment type="caution">
    <text evidence="2">The sequence shown here is derived from an EMBL/GenBank/DDBJ whole genome shotgun (WGS) entry which is preliminary data.</text>
</comment>
<keyword evidence="3" id="KW-1185">Reference proteome</keyword>
<dbReference type="RefSeq" id="WP_184945927.1">
    <property type="nucleotide sequence ID" value="NZ_JACHJV010000003.1"/>
</dbReference>
<evidence type="ECO:0000313" key="2">
    <source>
        <dbReference type="EMBL" id="MBB4928502.1"/>
    </source>
</evidence>
<accession>A0A7W7RAM2</accession>